<comment type="catalytic activity">
    <reaction evidence="11 12">
        <text>uridine(1498) in 16S rRNA + S-adenosyl-L-methionine = N(3)-methyluridine(1498) in 16S rRNA + S-adenosyl-L-homocysteine + H(+)</text>
        <dbReference type="Rhea" id="RHEA:42920"/>
        <dbReference type="Rhea" id="RHEA-COMP:10283"/>
        <dbReference type="Rhea" id="RHEA-COMP:10284"/>
        <dbReference type="ChEBI" id="CHEBI:15378"/>
        <dbReference type="ChEBI" id="CHEBI:57856"/>
        <dbReference type="ChEBI" id="CHEBI:59789"/>
        <dbReference type="ChEBI" id="CHEBI:65315"/>
        <dbReference type="ChEBI" id="CHEBI:74502"/>
        <dbReference type="EC" id="2.1.1.193"/>
    </reaction>
</comment>
<evidence type="ECO:0000313" key="15">
    <source>
        <dbReference type="EMBL" id="OAN53788.1"/>
    </source>
</evidence>
<dbReference type="OrthoDB" id="9815641at2"/>
<dbReference type="Pfam" id="PF04452">
    <property type="entry name" value="Methyltrans_RNA"/>
    <property type="match status" value="1"/>
</dbReference>
<dbReference type="Proteomes" id="UP000078543">
    <property type="component" value="Unassembled WGS sequence"/>
</dbReference>
<evidence type="ECO:0000259" key="14">
    <source>
        <dbReference type="Pfam" id="PF20260"/>
    </source>
</evidence>
<dbReference type="PANTHER" id="PTHR30027:SF3">
    <property type="entry name" value="16S RRNA (URACIL(1498)-N(3))-METHYLTRANSFERASE"/>
    <property type="match status" value="1"/>
</dbReference>
<dbReference type="InterPro" id="IPR046886">
    <property type="entry name" value="RsmE_MTase_dom"/>
</dbReference>
<evidence type="ECO:0000256" key="3">
    <source>
        <dbReference type="ARBA" id="ARBA00012328"/>
    </source>
</evidence>
<accession>A0A178MU47</accession>
<dbReference type="InterPro" id="IPR006700">
    <property type="entry name" value="RsmE"/>
</dbReference>
<dbReference type="NCBIfam" id="TIGR00046">
    <property type="entry name" value="RsmE family RNA methyltransferase"/>
    <property type="match status" value="1"/>
</dbReference>
<dbReference type="InterPro" id="IPR029028">
    <property type="entry name" value="Alpha/beta_knot_MTases"/>
</dbReference>
<reference evidence="15 16" key="1">
    <citation type="submission" date="2016-04" db="EMBL/GenBank/DDBJ databases">
        <title>Draft genome sequence of freshwater magnetotactic bacteria Magnetospirillum marisnigri SP-1 and Magnetospirillum moscoviense BB-1.</title>
        <authorList>
            <person name="Koziaeva V."/>
            <person name="Dziuba M.V."/>
            <person name="Ivanov T.M."/>
            <person name="Kuznetsov B."/>
            <person name="Grouzdev D.S."/>
        </authorList>
    </citation>
    <scope>NUCLEOTIDE SEQUENCE [LARGE SCALE GENOMIC DNA]</scope>
    <source>
        <strain evidence="15 16">BB-1</strain>
    </source>
</reference>
<evidence type="ECO:0000256" key="11">
    <source>
        <dbReference type="ARBA" id="ARBA00047944"/>
    </source>
</evidence>
<comment type="function">
    <text evidence="10 12">Specifically methylates the N3 position of the uracil ring of uridine 1498 (m3U1498) in 16S rRNA. Acts on the fully assembled 30S ribosomal subunit.</text>
</comment>
<dbReference type="PANTHER" id="PTHR30027">
    <property type="entry name" value="RIBOSOMAL RNA SMALL SUBUNIT METHYLTRANSFERASE E"/>
    <property type="match status" value="1"/>
</dbReference>
<evidence type="ECO:0000256" key="9">
    <source>
        <dbReference type="ARBA" id="ARBA00022691"/>
    </source>
</evidence>
<dbReference type="InterPro" id="IPR046887">
    <property type="entry name" value="RsmE_PUA-like"/>
</dbReference>
<dbReference type="RefSeq" id="WP_068498785.1">
    <property type="nucleotide sequence ID" value="NZ_LWQU01000124.1"/>
</dbReference>
<evidence type="ECO:0000256" key="6">
    <source>
        <dbReference type="ARBA" id="ARBA00022552"/>
    </source>
</evidence>
<dbReference type="GO" id="GO:0070042">
    <property type="term" value="F:rRNA (uridine-N3-)-methyltransferase activity"/>
    <property type="evidence" value="ECO:0007669"/>
    <property type="project" value="TreeGrafter"/>
</dbReference>
<feature type="domain" description="Ribosomal RNA small subunit methyltransferase E methyltransferase" evidence="13">
    <location>
        <begin position="74"/>
        <end position="230"/>
    </location>
</feature>
<dbReference type="InterPro" id="IPR015947">
    <property type="entry name" value="PUA-like_sf"/>
</dbReference>
<dbReference type="EMBL" id="LWQU01000124">
    <property type="protein sequence ID" value="OAN53788.1"/>
    <property type="molecule type" value="Genomic_DNA"/>
</dbReference>
<dbReference type="CDD" id="cd18084">
    <property type="entry name" value="RsmE-like"/>
    <property type="match status" value="1"/>
</dbReference>
<dbReference type="Pfam" id="PF20260">
    <property type="entry name" value="PUA_4"/>
    <property type="match status" value="1"/>
</dbReference>
<evidence type="ECO:0000256" key="7">
    <source>
        <dbReference type="ARBA" id="ARBA00022603"/>
    </source>
</evidence>
<dbReference type="GO" id="GO:0005737">
    <property type="term" value="C:cytoplasm"/>
    <property type="evidence" value="ECO:0007669"/>
    <property type="project" value="UniProtKB-SubCell"/>
</dbReference>
<proteinExistence type="inferred from homology"/>
<keyword evidence="8 12" id="KW-0808">Transferase</keyword>
<feature type="domain" description="Ribosomal RNA small subunit methyltransferase E PUA-like" evidence="14">
    <location>
        <begin position="19"/>
        <end position="64"/>
    </location>
</feature>
<keyword evidence="9 12" id="KW-0949">S-adenosyl-L-methionine</keyword>
<evidence type="ECO:0000259" key="13">
    <source>
        <dbReference type="Pfam" id="PF04452"/>
    </source>
</evidence>
<evidence type="ECO:0000256" key="8">
    <source>
        <dbReference type="ARBA" id="ARBA00022679"/>
    </source>
</evidence>
<evidence type="ECO:0000256" key="5">
    <source>
        <dbReference type="ARBA" id="ARBA00022490"/>
    </source>
</evidence>
<dbReference type="NCBIfam" id="NF008696">
    <property type="entry name" value="PRK11713.3-5"/>
    <property type="match status" value="1"/>
</dbReference>
<evidence type="ECO:0000256" key="4">
    <source>
        <dbReference type="ARBA" id="ARBA00013673"/>
    </source>
</evidence>
<comment type="subcellular location">
    <subcellularLocation>
        <location evidence="1 12">Cytoplasm</location>
    </subcellularLocation>
</comment>
<dbReference type="Gene3D" id="3.40.1280.10">
    <property type="match status" value="1"/>
</dbReference>
<evidence type="ECO:0000256" key="1">
    <source>
        <dbReference type="ARBA" id="ARBA00004496"/>
    </source>
</evidence>
<dbReference type="SUPFAM" id="SSF75217">
    <property type="entry name" value="alpha/beta knot"/>
    <property type="match status" value="1"/>
</dbReference>
<comment type="caution">
    <text evidence="15">The sequence shown here is derived from an EMBL/GenBank/DDBJ whole genome shotgun (WGS) entry which is preliminary data.</text>
</comment>
<gene>
    <name evidence="15" type="ORF">A6A05_09575</name>
</gene>
<keyword evidence="6 12" id="KW-0698">rRNA processing</keyword>
<evidence type="ECO:0000313" key="16">
    <source>
        <dbReference type="Proteomes" id="UP000078543"/>
    </source>
</evidence>
<sequence>MNRLYVAADLAAGAVLTLGKDQSHYLANVMRAKLGEMVLLFNGRDGEWQGELTDVGKNAVRLVIGAQTRPQPPEPDLWLLAAPLKKDNTDLVAEKAAELGVSRLWPVFTRRTVAARVNTDRLRAHLMEAAEQCERLTVPDLAEPAALDKVLAGWDPARTLMFLDESGSGPPLAQALPQSGPLAVLVGPEGGFAPEERALLATCAFARPVSLGPRILRAETAAIAALAVVQAIVGDWRTPPRGA</sequence>
<dbReference type="PIRSF" id="PIRSF015601">
    <property type="entry name" value="MTase_slr0722"/>
    <property type="match status" value="1"/>
</dbReference>
<keyword evidence="7 12" id="KW-0489">Methyltransferase</keyword>
<dbReference type="SUPFAM" id="SSF88697">
    <property type="entry name" value="PUA domain-like"/>
    <property type="match status" value="1"/>
</dbReference>
<organism evidence="15 16">
    <name type="scientific">Magnetospirillum moscoviense</name>
    <dbReference type="NCBI Taxonomy" id="1437059"/>
    <lineage>
        <taxon>Bacteria</taxon>
        <taxon>Pseudomonadati</taxon>
        <taxon>Pseudomonadota</taxon>
        <taxon>Alphaproteobacteria</taxon>
        <taxon>Rhodospirillales</taxon>
        <taxon>Rhodospirillaceae</taxon>
        <taxon>Magnetospirillum</taxon>
    </lineage>
</organism>
<evidence type="ECO:0000256" key="10">
    <source>
        <dbReference type="ARBA" id="ARBA00025699"/>
    </source>
</evidence>
<name>A0A178MU47_9PROT</name>
<keyword evidence="5 12" id="KW-0963">Cytoplasm</keyword>
<keyword evidence="16" id="KW-1185">Reference proteome</keyword>
<dbReference type="Gene3D" id="2.40.240.20">
    <property type="entry name" value="Hypothetical PUA domain-like, domain 1"/>
    <property type="match status" value="1"/>
</dbReference>
<dbReference type="AlphaFoldDB" id="A0A178MU47"/>
<dbReference type="GO" id="GO:0070475">
    <property type="term" value="P:rRNA base methylation"/>
    <property type="evidence" value="ECO:0007669"/>
    <property type="project" value="TreeGrafter"/>
</dbReference>
<dbReference type="InterPro" id="IPR029026">
    <property type="entry name" value="tRNA_m1G_MTases_N"/>
</dbReference>
<protein>
    <recommendedName>
        <fullName evidence="4 12">Ribosomal RNA small subunit methyltransferase E</fullName>
        <ecNumber evidence="3 12">2.1.1.193</ecNumber>
    </recommendedName>
</protein>
<dbReference type="STRING" id="1437059.A6A05_09575"/>
<comment type="similarity">
    <text evidence="2 12">Belongs to the RNA methyltransferase RsmE family.</text>
</comment>
<evidence type="ECO:0000256" key="12">
    <source>
        <dbReference type="PIRNR" id="PIRNR015601"/>
    </source>
</evidence>
<dbReference type="EC" id="2.1.1.193" evidence="3 12"/>
<evidence type="ECO:0000256" key="2">
    <source>
        <dbReference type="ARBA" id="ARBA00005528"/>
    </source>
</evidence>